<evidence type="ECO:0000313" key="3">
    <source>
        <dbReference type="Proteomes" id="UP000240569"/>
    </source>
</evidence>
<accession>A0A2R6AKC0</accession>
<dbReference type="Proteomes" id="UP000240569">
    <property type="component" value="Unassembled WGS sequence"/>
</dbReference>
<reference evidence="2 3" key="1">
    <citation type="submission" date="2017-04" db="EMBL/GenBank/DDBJ databases">
        <title>Novel microbial lineages endemic to geothermal iron-oxide mats fill important gaps in the evolutionary history of Archaea.</title>
        <authorList>
            <person name="Jay Z.J."/>
            <person name="Beam J.P."/>
            <person name="Dlakic M."/>
            <person name="Rusch D.B."/>
            <person name="Kozubal M.A."/>
            <person name="Inskeep W.P."/>
        </authorList>
    </citation>
    <scope>NUCLEOTIDE SEQUENCE [LARGE SCALE GENOMIC DNA]</scope>
    <source>
        <strain evidence="2">BE_D</strain>
    </source>
</reference>
<keyword evidence="1" id="KW-0812">Transmembrane</keyword>
<dbReference type="AlphaFoldDB" id="A0A2R6AKC0"/>
<comment type="caution">
    <text evidence="2">The sequence shown here is derived from an EMBL/GenBank/DDBJ whole genome shotgun (WGS) entry which is preliminary data.</text>
</comment>
<dbReference type="EMBL" id="NEXD01000002">
    <property type="protein sequence ID" value="PSN86793.1"/>
    <property type="molecule type" value="Genomic_DNA"/>
</dbReference>
<organism evidence="2 3">
    <name type="scientific">Candidatus Marsarchaeota G1 archaeon BE_D</name>
    <dbReference type="NCBI Taxonomy" id="1978156"/>
    <lineage>
        <taxon>Archaea</taxon>
        <taxon>Candidatus Marsarchaeota</taxon>
        <taxon>Candidatus Marsarchaeota group 1</taxon>
    </lineage>
</organism>
<protein>
    <submittedName>
        <fullName evidence="2">Uncharacterized protein</fullName>
    </submittedName>
</protein>
<keyword evidence="1" id="KW-0472">Membrane</keyword>
<keyword evidence="1" id="KW-1133">Transmembrane helix</keyword>
<feature type="transmembrane region" description="Helical" evidence="1">
    <location>
        <begin position="20"/>
        <end position="42"/>
    </location>
</feature>
<proteinExistence type="predicted"/>
<evidence type="ECO:0000313" key="2">
    <source>
        <dbReference type="EMBL" id="PSN86793.1"/>
    </source>
</evidence>
<gene>
    <name evidence="2" type="ORF">B9Q02_01125</name>
</gene>
<sequence>MLLELLRNKRGSPLLEEGLLVGLALVLFGVLISAIMGIFGWFQAASQPLGNLGGGLGTLFQEILQGYLKIFKFLTGQG</sequence>
<evidence type="ECO:0000256" key="1">
    <source>
        <dbReference type="SAM" id="Phobius"/>
    </source>
</evidence>
<name>A0A2R6AKC0_9ARCH</name>